<feature type="compositionally biased region" description="Polar residues" evidence="1">
    <location>
        <begin position="65"/>
        <end position="77"/>
    </location>
</feature>
<accession>A0AAV0W8Y6</accession>
<dbReference type="EMBL" id="CARXXK010000001">
    <property type="protein sequence ID" value="CAI6352212.1"/>
    <property type="molecule type" value="Genomic_DNA"/>
</dbReference>
<evidence type="ECO:0000256" key="1">
    <source>
        <dbReference type="SAM" id="MobiDB-lite"/>
    </source>
</evidence>
<protein>
    <submittedName>
        <fullName evidence="2">Uncharacterized protein</fullName>
    </submittedName>
</protein>
<sequence>MTIIITLYHLFSSRPCKALLGQLTTESSRVFDIWNSSGPLLAPLRTLNLCTLHDTTAEHIIAGPSLNTTPLHTPTHSRTARGRQDPPRCRRKSVKLSEEWLSSSVKDTDKIGLIQIGTRPHRNEKIII</sequence>
<keyword evidence="3" id="KW-1185">Reference proteome</keyword>
<feature type="region of interest" description="Disordered" evidence="1">
    <location>
        <begin position="64"/>
        <end position="94"/>
    </location>
</feature>
<proteinExistence type="predicted"/>
<reference evidence="2 3" key="1">
    <citation type="submission" date="2023-01" db="EMBL/GenBank/DDBJ databases">
        <authorList>
            <person name="Whitehead M."/>
        </authorList>
    </citation>
    <scope>NUCLEOTIDE SEQUENCE [LARGE SCALE GENOMIC DNA]</scope>
</reference>
<dbReference type="Proteomes" id="UP001160148">
    <property type="component" value="Unassembled WGS sequence"/>
</dbReference>
<comment type="caution">
    <text evidence="2">The sequence shown here is derived from an EMBL/GenBank/DDBJ whole genome shotgun (WGS) entry which is preliminary data.</text>
</comment>
<evidence type="ECO:0000313" key="3">
    <source>
        <dbReference type="Proteomes" id="UP001160148"/>
    </source>
</evidence>
<evidence type="ECO:0000313" key="2">
    <source>
        <dbReference type="EMBL" id="CAI6352212.1"/>
    </source>
</evidence>
<name>A0AAV0W8Y6_9HEMI</name>
<gene>
    <name evidence="2" type="ORF">MEUPH1_LOCUS8484</name>
</gene>
<dbReference type="AlphaFoldDB" id="A0AAV0W8Y6"/>
<organism evidence="2 3">
    <name type="scientific">Macrosiphum euphorbiae</name>
    <name type="common">potato aphid</name>
    <dbReference type="NCBI Taxonomy" id="13131"/>
    <lineage>
        <taxon>Eukaryota</taxon>
        <taxon>Metazoa</taxon>
        <taxon>Ecdysozoa</taxon>
        <taxon>Arthropoda</taxon>
        <taxon>Hexapoda</taxon>
        <taxon>Insecta</taxon>
        <taxon>Pterygota</taxon>
        <taxon>Neoptera</taxon>
        <taxon>Paraneoptera</taxon>
        <taxon>Hemiptera</taxon>
        <taxon>Sternorrhyncha</taxon>
        <taxon>Aphidomorpha</taxon>
        <taxon>Aphidoidea</taxon>
        <taxon>Aphididae</taxon>
        <taxon>Macrosiphini</taxon>
        <taxon>Macrosiphum</taxon>
    </lineage>
</organism>